<dbReference type="AlphaFoldDB" id="A0A8C8T4N0"/>
<accession>A0A8C8T4N0</accession>
<dbReference type="Ensembl" id="ENSPEMT00000002072.2">
    <property type="protein sequence ID" value="ENSPEMP00000001735.2"/>
    <property type="gene ID" value="ENSPEMG00000001583.2"/>
</dbReference>
<dbReference type="GeneTree" id="ENSGT00940000162054"/>
<reference evidence="1 2" key="1">
    <citation type="submission" date="2018-10" db="EMBL/GenBank/DDBJ databases">
        <title>Improved assembly of the deer mouse Peromyscus maniculatus genome.</title>
        <authorList>
            <person name="Lassance J.-M."/>
            <person name="Hoekstra H.E."/>
        </authorList>
    </citation>
    <scope>NUCLEOTIDE SEQUENCE [LARGE SCALE GENOMIC DNA]</scope>
</reference>
<dbReference type="GO" id="GO:0005856">
    <property type="term" value="C:cytoskeleton"/>
    <property type="evidence" value="ECO:0007669"/>
    <property type="project" value="TreeGrafter"/>
</dbReference>
<reference evidence="1" key="3">
    <citation type="submission" date="2025-09" db="UniProtKB">
        <authorList>
            <consortium name="Ensembl"/>
        </authorList>
    </citation>
    <scope>IDENTIFICATION</scope>
</reference>
<dbReference type="PANTHER" id="PTHR21580:SF3">
    <property type="entry name" value="OUTER DENSE FIBER PROTEIN 3-LIKE PROTEIN 1"/>
    <property type="match status" value="1"/>
</dbReference>
<proteinExistence type="predicted"/>
<dbReference type="PANTHER" id="PTHR21580">
    <property type="entry name" value="SHIPPO-1-RELATED"/>
    <property type="match status" value="1"/>
</dbReference>
<keyword evidence="2" id="KW-1185">Reference proteome</keyword>
<protein>
    <submittedName>
        <fullName evidence="1">Ciliary microtubule associated protein 1C</fullName>
    </submittedName>
</protein>
<dbReference type="Pfam" id="PF07004">
    <property type="entry name" value="SHIPPO-rpt"/>
    <property type="match status" value="2"/>
</dbReference>
<dbReference type="Proteomes" id="UP000694547">
    <property type="component" value="Chromosome 7"/>
</dbReference>
<sequence>MGSRCCEHQCEPSILFVLHSVSEMPPAFTMKLPKGARNCVFYAQHPEKEEEVPSWQEIKQTPVVMATIKGPGPAKYLRPSCTGYIAHDISMFQEPAYTLHSRHTEKRIIDTYSPGPCYFLDPKATRFGISTCPQVPMEERISNLRLSTTPAPCHYNLEKTRPPGERTAPQFSIGYRCPCRVMDPNPASNQYQLPLALGPNTPVFRAAPCYSLGPSSKNWFYKEDIAGGPGPAMHARPEPSVYQNRSPVFSAAKRFAYPLDHTLRPGPGSHNVQPVTVHKPRIPAFTMGIKHSPHLCPLVVDILD</sequence>
<evidence type="ECO:0000313" key="2">
    <source>
        <dbReference type="Proteomes" id="UP000694547"/>
    </source>
</evidence>
<reference evidence="1" key="2">
    <citation type="submission" date="2025-08" db="UniProtKB">
        <authorList>
            <consortium name="Ensembl"/>
        </authorList>
    </citation>
    <scope>IDENTIFICATION</scope>
</reference>
<organism evidence="1 2">
    <name type="scientific">Peromyscus maniculatus bairdii</name>
    <name type="common">Prairie deer mouse</name>
    <dbReference type="NCBI Taxonomy" id="230844"/>
    <lineage>
        <taxon>Eukaryota</taxon>
        <taxon>Metazoa</taxon>
        <taxon>Chordata</taxon>
        <taxon>Craniata</taxon>
        <taxon>Vertebrata</taxon>
        <taxon>Euteleostomi</taxon>
        <taxon>Mammalia</taxon>
        <taxon>Eutheria</taxon>
        <taxon>Euarchontoglires</taxon>
        <taxon>Glires</taxon>
        <taxon>Rodentia</taxon>
        <taxon>Myomorpha</taxon>
        <taxon>Muroidea</taxon>
        <taxon>Cricetidae</taxon>
        <taxon>Neotominae</taxon>
        <taxon>Peromyscus</taxon>
    </lineage>
</organism>
<dbReference type="InterPro" id="IPR010736">
    <property type="entry name" value="SHIPPO-rpt"/>
</dbReference>
<evidence type="ECO:0000313" key="1">
    <source>
        <dbReference type="Ensembl" id="ENSPEMP00000001735.2"/>
    </source>
</evidence>
<name>A0A8C8T4N0_PERMB</name>
<dbReference type="InterPro" id="IPR051291">
    <property type="entry name" value="CIMAP"/>
</dbReference>